<name>A0A837D816_9PSEU</name>
<keyword evidence="2" id="KW-0812">Transmembrane</keyword>
<evidence type="ECO:0000313" key="5">
    <source>
        <dbReference type="Proteomes" id="UP000030848"/>
    </source>
</evidence>
<evidence type="ECO:0000313" key="4">
    <source>
        <dbReference type="EMBL" id="KHF42554.1"/>
    </source>
</evidence>
<dbReference type="Proteomes" id="UP000030848">
    <property type="component" value="Unassembled WGS sequence"/>
</dbReference>
<feature type="chain" id="PRO_5039016342" description="Htaa protein" evidence="3">
    <location>
        <begin position="23"/>
        <end position="372"/>
    </location>
</feature>
<dbReference type="EMBL" id="JRZE01000006">
    <property type="protein sequence ID" value="KHF42554.1"/>
    <property type="molecule type" value="Genomic_DNA"/>
</dbReference>
<reference evidence="4 5" key="1">
    <citation type="submission" date="2014-10" db="EMBL/GenBank/DDBJ databases">
        <title>Genome sequence of Micropolyspora internatus JCM3315.</title>
        <authorList>
            <person name="Shin S.-K."/>
            <person name="Yi H."/>
        </authorList>
    </citation>
    <scope>NUCLEOTIDE SEQUENCE [LARGE SCALE GENOMIC DNA]</scope>
    <source>
        <strain evidence="4 5">JCM 3315</strain>
    </source>
</reference>
<feature type="transmembrane region" description="Helical" evidence="2">
    <location>
        <begin position="343"/>
        <end position="362"/>
    </location>
</feature>
<evidence type="ECO:0000256" key="3">
    <source>
        <dbReference type="SAM" id="SignalP"/>
    </source>
</evidence>
<protein>
    <recommendedName>
        <fullName evidence="6">Htaa protein</fullName>
    </recommendedName>
</protein>
<comment type="caution">
    <text evidence="4">The sequence shown here is derived from an EMBL/GenBank/DDBJ whole genome shotgun (WGS) entry which is preliminary data.</text>
</comment>
<keyword evidence="3" id="KW-0732">Signal</keyword>
<dbReference type="RefSeq" id="WP_037311534.1">
    <property type="nucleotide sequence ID" value="NZ_CALJZO010000075.1"/>
</dbReference>
<feature type="signal peptide" evidence="3">
    <location>
        <begin position="1"/>
        <end position="22"/>
    </location>
</feature>
<feature type="compositionally biased region" description="Polar residues" evidence="1">
    <location>
        <begin position="62"/>
        <end position="74"/>
    </location>
</feature>
<gene>
    <name evidence="4" type="ORF">MINT15_27560</name>
</gene>
<evidence type="ECO:0000256" key="1">
    <source>
        <dbReference type="SAM" id="MobiDB-lite"/>
    </source>
</evidence>
<feature type="region of interest" description="Disordered" evidence="1">
    <location>
        <begin position="252"/>
        <end position="271"/>
    </location>
</feature>
<keyword evidence="2" id="KW-0472">Membrane</keyword>
<feature type="region of interest" description="Disordered" evidence="1">
    <location>
        <begin position="293"/>
        <end position="323"/>
    </location>
</feature>
<proteinExistence type="predicted"/>
<keyword evidence="2" id="KW-1133">Transmembrane helix</keyword>
<evidence type="ECO:0000256" key="2">
    <source>
        <dbReference type="SAM" id="Phobius"/>
    </source>
</evidence>
<dbReference type="AlphaFoldDB" id="A0A837D816"/>
<feature type="region of interest" description="Disordered" evidence="1">
    <location>
        <begin position="52"/>
        <end position="91"/>
    </location>
</feature>
<evidence type="ECO:0008006" key="6">
    <source>
        <dbReference type="Google" id="ProtNLM"/>
    </source>
</evidence>
<sequence>MSRVVSKLVAATVVTAVTVLVAAPAGASPSAVDPDRGPVAFANVASLAVTDNGHGTPGGSVISETQRSPLTPGTSRLGKSRSALPGSEGERAAVGPNYLLEIDHHDVSATLHSRGEPSATARADYVLTDLAAGTPVLSFTSSVTHVACEGVDDVKAEASADRLAVVDATGELTPVALPAPGDEVRRAGLPFGASVELGDDEEATSDITVRRVADFAELLRQDQWRDGDVTAVSGWVVEIDTHVRSVEARDHLDDQLDLPEPTAGAGESGSRTIRTTLVLGGVSCSIPHDFVAGGGGGAEPRSPSVPATIPAGVGAPGDVSEGETEGAVVRAAVPQDGGHASTWGVGLLAGGAVLGAAAWLLTRHTRTSGRRP</sequence>
<organism evidence="4 5">
    <name type="scientific">Saccharomonospora viridis</name>
    <dbReference type="NCBI Taxonomy" id="1852"/>
    <lineage>
        <taxon>Bacteria</taxon>
        <taxon>Bacillati</taxon>
        <taxon>Actinomycetota</taxon>
        <taxon>Actinomycetes</taxon>
        <taxon>Pseudonocardiales</taxon>
        <taxon>Pseudonocardiaceae</taxon>
        <taxon>Saccharomonospora</taxon>
    </lineage>
</organism>
<accession>A0A837D816</accession>